<comment type="subcellular location">
    <subcellularLocation>
        <location evidence="1">Cytoplasm</location>
        <location evidence="1">Cytoskeleton</location>
        <location evidence="1">Microtubule organizing center</location>
        <location evidence="1">Centrosome</location>
    </subcellularLocation>
</comment>
<evidence type="ECO:0000256" key="3">
    <source>
        <dbReference type="ARBA" id="ARBA00022553"/>
    </source>
</evidence>
<evidence type="ECO:0000256" key="1">
    <source>
        <dbReference type="ARBA" id="ARBA00004300"/>
    </source>
</evidence>
<keyword evidence="3" id="KW-0597">Phosphoprotein</keyword>
<dbReference type="PANTHER" id="PTHR18905">
    <property type="entry name" value="NINEIN"/>
    <property type="match status" value="1"/>
</dbReference>
<accession>A0A8X6WFN4</accession>
<dbReference type="Proteomes" id="UP000887159">
    <property type="component" value="Unassembled WGS sequence"/>
</dbReference>
<keyword evidence="8" id="KW-1185">Reference proteome</keyword>
<protein>
    <submittedName>
        <fullName evidence="7">Ninein-like protein</fullName>
    </submittedName>
</protein>
<name>A0A8X6WFN4_TRICX</name>
<evidence type="ECO:0000313" key="7">
    <source>
        <dbReference type="EMBL" id="GFY34078.1"/>
    </source>
</evidence>
<dbReference type="AlphaFoldDB" id="A0A8X6WFN4"/>
<dbReference type="GO" id="GO:0005813">
    <property type="term" value="C:centrosome"/>
    <property type="evidence" value="ECO:0007669"/>
    <property type="project" value="UniProtKB-SubCell"/>
</dbReference>
<feature type="coiled-coil region" evidence="5">
    <location>
        <begin position="119"/>
        <end position="324"/>
    </location>
</feature>
<evidence type="ECO:0000313" key="8">
    <source>
        <dbReference type="Proteomes" id="UP000887159"/>
    </source>
</evidence>
<proteinExistence type="predicted"/>
<dbReference type="EMBL" id="BMAU01021421">
    <property type="protein sequence ID" value="GFY34078.1"/>
    <property type="molecule type" value="Genomic_DNA"/>
</dbReference>
<dbReference type="GO" id="GO:0034454">
    <property type="term" value="P:microtubule anchoring at centrosome"/>
    <property type="evidence" value="ECO:0007669"/>
    <property type="project" value="TreeGrafter"/>
</dbReference>
<evidence type="ECO:0000256" key="6">
    <source>
        <dbReference type="SAM" id="MobiDB-lite"/>
    </source>
</evidence>
<gene>
    <name evidence="7" type="primary">NINL</name>
    <name evidence="7" type="ORF">TNCV_4982811</name>
</gene>
<evidence type="ECO:0000256" key="2">
    <source>
        <dbReference type="ARBA" id="ARBA00022490"/>
    </source>
</evidence>
<evidence type="ECO:0000256" key="5">
    <source>
        <dbReference type="SAM" id="Coils"/>
    </source>
</evidence>
<keyword evidence="2" id="KW-0963">Cytoplasm</keyword>
<reference evidence="7" key="1">
    <citation type="submission" date="2020-08" db="EMBL/GenBank/DDBJ databases">
        <title>Multicomponent nature underlies the extraordinary mechanical properties of spider dragline silk.</title>
        <authorList>
            <person name="Kono N."/>
            <person name="Nakamura H."/>
            <person name="Mori M."/>
            <person name="Yoshida Y."/>
            <person name="Ohtoshi R."/>
            <person name="Malay A.D."/>
            <person name="Moran D.A.P."/>
            <person name="Tomita M."/>
            <person name="Numata K."/>
            <person name="Arakawa K."/>
        </authorList>
    </citation>
    <scope>NUCLEOTIDE SEQUENCE</scope>
</reference>
<feature type="region of interest" description="Disordered" evidence="6">
    <location>
        <begin position="355"/>
        <end position="398"/>
    </location>
</feature>
<organism evidence="7 8">
    <name type="scientific">Trichonephila clavipes</name>
    <name type="common">Golden silk orbweaver</name>
    <name type="synonym">Nephila clavipes</name>
    <dbReference type="NCBI Taxonomy" id="2585209"/>
    <lineage>
        <taxon>Eukaryota</taxon>
        <taxon>Metazoa</taxon>
        <taxon>Ecdysozoa</taxon>
        <taxon>Arthropoda</taxon>
        <taxon>Chelicerata</taxon>
        <taxon>Arachnida</taxon>
        <taxon>Araneae</taxon>
        <taxon>Araneomorphae</taxon>
        <taxon>Entelegynae</taxon>
        <taxon>Araneoidea</taxon>
        <taxon>Nephilidae</taxon>
        <taxon>Trichonephila</taxon>
    </lineage>
</organism>
<keyword evidence="5" id="KW-0175">Coiled coil</keyword>
<evidence type="ECO:0000256" key="4">
    <source>
        <dbReference type="ARBA" id="ARBA00023212"/>
    </source>
</evidence>
<keyword evidence="4" id="KW-0206">Cytoskeleton</keyword>
<dbReference type="PANTHER" id="PTHR18905:SF13">
    <property type="entry name" value="NON-CENTROSOMAL MICROTUBULE ARRAY"/>
    <property type="match status" value="1"/>
</dbReference>
<comment type="caution">
    <text evidence="7">The sequence shown here is derived from an EMBL/GenBank/DDBJ whole genome shotgun (WGS) entry which is preliminary data.</text>
</comment>
<sequence length="468" mass="54152">MVLKAKPTTGVLLAPCYNEFRGPLSNYVKQVALASTTYEIRVEEQKHTIQTEEYRHLLQMMIPAYNRRGALLSIRDGNLLQAKELGFNTNLKINLSDLTSVLEEVICNVLKRPVLQLAFVSYQNELQYLRQTVDQMQRERNKLRVNIEEANSRAALLAQEVDDNHAKLENSLHKKLLLMEKKYQEQARELVEELQQERDSLNSQTSKLKQQLQKDMDEVREEEVKLKSRLSLLEQENSRLEQELHEVSEKYLEAEKLNEILQKELLIMPDLKQKLADLESHLNEVQEQNHLNLLQELEKCKKSNQELQDKIDELTLEIENMHQSSAADLTPSKAVNRTHSWLSDYKKAFVAGYKRRGSESSSEENSDEESPTIGKLRRTFLSNGKDKNEIDSPTFPPEIKKSFALKNNQPSMVDILLKDMMHDQSRLLRKLQIAEESRLKIEKAYKQSENKNKILSGLVRNMSGAVTA</sequence>
<feature type="compositionally biased region" description="Acidic residues" evidence="6">
    <location>
        <begin position="361"/>
        <end position="370"/>
    </location>
</feature>